<keyword evidence="3" id="KW-1185">Reference proteome</keyword>
<feature type="compositionally biased region" description="Polar residues" evidence="1">
    <location>
        <begin position="81"/>
        <end position="94"/>
    </location>
</feature>
<feature type="region of interest" description="Disordered" evidence="1">
    <location>
        <begin position="130"/>
        <end position="159"/>
    </location>
</feature>
<feature type="compositionally biased region" description="Basic residues" evidence="1">
    <location>
        <begin position="490"/>
        <end position="502"/>
    </location>
</feature>
<gene>
    <name evidence="2" type="ORF">BVRB_7g168140</name>
</gene>
<feature type="region of interest" description="Disordered" evidence="1">
    <location>
        <begin position="78"/>
        <end position="115"/>
    </location>
</feature>
<dbReference type="PANTHER" id="PTHR37722">
    <property type="entry name" value="OS01G0167700 PROTEIN"/>
    <property type="match status" value="1"/>
</dbReference>
<feature type="region of interest" description="Disordered" evidence="1">
    <location>
        <begin position="631"/>
        <end position="703"/>
    </location>
</feature>
<evidence type="ECO:0000256" key="1">
    <source>
        <dbReference type="SAM" id="MobiDB-lite"/>
    </source>
</evidence>
<organism evidence="2 3">
    <name type="scientific">Beta vulgaris subsp. vulgaris</name>
    <name type="common">Beet</name>
    <dbReference type="NCBI Taxonomy" id="3555"/>
    <lineage>
        <taxon>Eukaryota</taxon>
        <taxon>Viridiplantae</taxon>
        <taxon>Streptophyta</taxon>
        <taxon>Embryophyta</taxon>
        <taxon>Tracheophyta</taxon>
        <taxon>Spermatophyta</taxon>
        <taxon>Magnoliopsida</taxon>
        <taxon>eudicotyledons</taxon>
        <taxon>Gunneridae</taxon>
        <taxon>Pentapetalae</taxon>
        <taxon>Caryophyllales</taxon>
        <taxon>Chenopodiaceae</taxon>
        <taxon>Betoideae</taxon>
        <taxon>Beta</taxon>
    </lineage>
</organism>
<name>A0A0J8BZV7_BETVV</name>
<accession>A0A0J8BZV7</accession>
<feature type="region of interest" description="Disordered" evidence="1">
    <location>
        <begin position="475"/>
        <end position="512"/>
    </location>
</feature>
<feature type="region of interest" description="Disordered" evidence="1">
    <location>
        <begin position="1"/>
        <end position="31"/>
    </location>
</feature>
<sequence length="804" mass="89736">MLQWMGGSRRKVTTSRKSTQKRQKQYFDQRKQQQWQQDAAFIENNVDGSVTCDQPKRNRSLDILSLLNVSNVAEECKPLHESSSSTTNKATCGTSAEDVDSKGHMRKSSSHAFSVSYHTSTSSPILMTNEQTASESTVPSGSRVPSLQQMGRLSSKQSVVHCTGEDTLNRKSVEADHLESASSFQPSIFDIIGDAGAVGTSEGEQVQEAHVAFSIEGLGKVGTKTPMQSPQHPGSLLNGKPSSFTRAAKTYNSCKIFNTMLDEVEMEVECLMQDDEKPSRHNRLSGDILYASSSTEHDLSTFKDGMQLDGKQWEMSSFYDEDRLDKIWDGSSPCSNDYQVDEKCGMTCDEYDATNNYSTWIKDTSNYKFERCLSQSLPRWPEKIPDSFYNLDRDCHLPSFDEPKYPSFLHNYSQQDRFSLKKLDDARTNLTSFSGESYSSAAVGSARTADMPSARQRLRYGKDLNMLSKSNEKEDYEGGMWNTMPPTLRRGQKYKSSRKHTRSGSSHLKSAVSSQAAVNEYDGYCLFEEESPLHKMNSHSGSFFSPFEENQHMRIQGSFGPNTKANFHRSKCSFESSEKDTFREFSSENFAFHQPFCSKQSCNNSFIAKTDYGENSPGACDFEIHVPSSNSSEVFGDTESAFSAPESSAQGSVTEEGGDTTKNQPPCPEKLIQVSTEYKYTAPESRLPTREASSKDYDRSEDGLSQEVIAHASETDADNELKSPTKETNGNIPVLCEQKVKVCLNTDGYFEGDNDAFGNNLKGPEPKPLLIDPCYQLMTVERYVLKLFGVPKGKAAVWNAVKLF</sequence>
<feature type="compositionally biased region" description="Basic and acidic residues" evidence="1">
    <location>
        <begin position="687"/>
        <end position="702"/>
    </location>
</feature>
<feature type="compositionally biased region" description="Polar residues" evidence="1">
    <location>
        <begin position="503"/>
        <end position="512"/>
    </location>
</feature>
<evidence type="ECO:0000313" key="3">
    <source>
        <dbReference type="Proteomes" id="UP000035740"/>
    </source>
</evidence>
<feature type="compositionally biased region" description="Basic residues" evidence="1">
    <location>
        <begin position="8"/>
        <end position="24"/>
    </location>
</feature>
<dbReference type="ExpressionAtlas" id="A0A0J8BZV7">
    <property type="expression patterns" value="baseline"/>
</dbReference>
<dbReference type="EMBL" id="KQ090153">
    <property type="protein sequence ID" value="KMT05569.1"/>
    <property type="molecule type" value="Genomic_DNA"/>
</dbReference>
<reference evidence="2 3" key="1">
    <citation type="journal article" date="2014" name="Nature">
        <title>The genome of the recently domesticated crop plant sugar beet (Beta vulgaris).</title>
        <authorList>
            <person name="Dohm J.C."/>
            <person name="Minoche A.E."/>
            <person name="Holtgrawe D."/>
            <person name="Capella-Gutierrez S."/>
            <person name="Zakrzewski F."/>
            <person name="Tafer H."/>
            <person name="Rupp O."/>
            <person name="Sorensen T.R."/>
            <person name="Stracke R."/>
            <person name="Reinhardt R."/>
            <person name="Goesmann A."/>
            <person name="Kraft T."/>
            <person name="Schulz B."/>
            <person name="Stadler P.F."/>
            <person name="Schmidt T."/>
            <person name="Gabaldon T."/>
            <person name="Lehrach H."/>
            <person name="Weisshaar B."/>
            <person name="Himmelbauer H."/>
        </authorList>
    </citation>
    <scope>NUCLEOTIDE SEQUENCE [LARGE SCALE GENOMIC DNA]</scope>
    <source>
        <tissue evidence="2">Taproot</tissue>
    </source>
</reference>
<dbReference type="Gramene" id="KMT05569">
    <property type="protein sequence ID" value="KMT05569"/>
    <property type="gene ID" value="BVRB_7g168140"/>
</dbReference>
<proteinExistence type="predicted"/>
<dbReference type="OrthoDB" id="994901at2759"/>
<evidence type="ECO:0000313" key="2">
    <source>
        <dbReference type="EMBL" id="KMT05569.1"/>
    </source>
</evidence>
<dbReference type="AlphaFoldDB" id="A0A0J8BZV7"/>
<dbReference type="Proteomes" id="UP000035740">
    <property type="component" value="Chromosome 7"/>
</dbReference>
<protein>
    <submittedName>
        <fullName evidence="2">Uncharacterized protein</fullName>
    </submittedName>
</protein>
<dbReference type="PANTHER" id="PTHR37722:SF2">
    <property type="entry name" value="OS01G0167700 PROTEIN"/>
    <property type="match status" value="1"/>
</dbReference>